<feature type="transmembrane region" description="Helical" evidence="6">
    <location>
        <begin position="25"/>
        <end position="47"/>
    </location>
</feature>
<keyword evidence="8" id="KW-1185">Reference proteome</keyword>
<protein>
    <submittedName>
        <fullName evidence="7">Uncharacterized membrane protein, DUF373 family</fullName>
    </submittedName>
</protein>
<dbReference type="STRING" id="43775.SAMN04489760_10445"/>
<dbReference type="AlphaFoldDB" id="A0A1H7VLT2"/>
<reference evidence="7 8" key="1">
    <citation type="submission" date="2016-10" db="EMBL/GenBank/DDBJ databases">
        <authorList>
            <person name="de Groot N.N."/>
        </authorList>
    </citation>
    <scope>NUCLEOTIDE SEQUENCE [LARGE SCALE GENOMIC DNA]</scope>
    <source>
        <strain evidence="7 8">DSM 8423</strain>
    </source>
</reference>
<feature type="transmembrane region" description="Helical" evidence="6">
    <location>
        <begin position="127"/>
        <end position="144"/>
    </location>
</feature>
<keyword evidence="2" id="KW-1003">Cell membrane</keyword>
<evidence type="ECO:0000256" key="6">
    <source>
        <dbReference type="SAM" id="Phobius"/>
    </source>
</evidence>
<dbReference type="RefSeq" id="WP_093882403.1">
    <property type="nucleotide sequence ID" value="NZ_FOBS01000004.1"/>
</dbReference>
<evidence type="ECO:0000256" key="1">
    <source>
        <dbReference type="ARBA" id="ARBA00004651"/>
    </source>
</evidence>
<evidence type="ECO:0000313" key="7">
    <source>
        <dbReference type="EMBL" id="SEM09859.1"/>
    </source>
</evidence>
<sequence length="183" mass="20784">MRYLNFQGLLPRHWRIMTVYQRFESLVAMVITLLITIVIIVTIYRLFVEVIGGLVLGALDPLDHRVFQTVFGEILTVLIALEFSHTLQYVATGQQSTQTKVILLIALLAVTRKFIIMDIKETTAETMIGLAAIALALGIVYWLLRERDDRLEQARGLCNPRSILKDAKSRPEDEDRDKSCGHS</sequence>
<evidence type="ECO:0000256" key="4">
    <source>
        <dbReference type="ARBA" id="ARBA00022989"/>
    </source>
</evidence>
<keyword evidence="3 6" id="KW-0812">Transmembrane</keyword>
<evidence type="ECO:0000256" key="3">
    <source>
        <dbReference type="ARBA" id="ARBA00022692"/>
    </source>
</evidence>
<dbReference type="GO" id="GO:0005886">
    <property type="term" value="C:plasma membrane"/>
    <property type="evidence" value="ECO:0007669"/>
    <property type="project" value="UniProtKB-SubCell"/>
</dbReference>
<keyword evidence="5 6" id="KW-0472">Membrane</keyword>
<dbReference type="InterPro" id="IPR020948">
    <property type="entry name" value="P_starv_induced_PsiE-like"/>
</dbReference>
<dbReference type="OrthoDB" id="598027at2"/>
<name>A0A1H7VLT2_9BACT</name>
<comment type="subcellular location">
    <subcellularLocation>
        <location evidence="1">Cell membrane</location>
        <topology evidence="1">Multi-pass membrane protein</topology>
    </subcellularLocation>
</comment>
<evidence type="ECO:0000256" key="2">
    <source>
        <dbReference type="ARBA" id="ARBA00022475"/>
    </source>
</evidence>
<dbReference type="EMBL" id="FOBS01000004">
    <property type="protein sequence ID" value="SEM09859.1"/>
    <property type="molecule type" value="Genomic_DNA"/>
</dbReference>
<organism evidence="7 8">
    <name type="scientific">Syntrophus gentianae</name>
    <dbReference type="NCBI Taxonomy" id="43775"/>
    <lineage>
        <taxon>Bacteria</taxon>
        <taxon>Pseudomonadati</taxon>
        <taxon>Thermodesulfobacteriota</taxon>
        <taxon>Syntrophia</taxon>
        <taxon>Syntrophales</taxon>
        <taxon>Syntrophaceae</taxon>
        <taxon>Syntrophus</taxon>
    </lineage>
</organism>
<proteinExistence type="predicted"/>
<dbReference type="Proteomes" id="UP000198744">
    <property type="component" value="Unassembled WGS sequence"/>
</dbReference>
<dbReference type="Pfam" id="PF06146">
    <property type="entry name" value="PsiE"/>
    <property type="match status" value="1"/>
</dbReference>
<evidence type="ECO:0000256" key="5">
    <source>
        <dbReference type="ARBA" id="ARBA00023136"/>
    </source>
</evidence>
<evidence type="ECO:0000313" key="8">
    <source>
        <dbReference type="Proteomes" id="UP000198744"/>
    </source>
</evidence>
<keyword evidence="4 6" id="KW-1133">Transmembrane helix</keyword>
<gene>
    <name evidence="7" type="ORF">SAMN04489760_10445</name>
</gene>
<accession>A0A1H7VLT2</accession>